<feature type="domain" description="ABC transporter" evidence="8">
    <location>
        <begin position="8"/>
        <end position="258"/>
    </location>
</feature>
<dbReference type="AlphaFoldDB" id="A0AA44IG67"/>
<gene>
    <name evidence="9" type="ORF">HF875_03065</name>
</gene>
<keyword evidence="3" id="KW-0813">Transport</keyword>
<keyword evidence="4" id="KW-1003">Cell membrane</keyword>
<dbReference type="FunFam" id="3.40.50.300:FF:000016">
    <property type="entry name" value="Oligopeptide ABC transporter ATP-binding component"/>
    <property type="match status" value="1"/>
</dbReference>
<name>A0AA44IG67_PARBF</name>
<accession>A0AA44IG67</accession>
<dbReference type="GO" id="GO:0005524">
    <property type="term" value="F:ATP binding"/>
    <property type="evidence" value="ECO:0007669"/>
    <property type="project" value="UniProtKB-KW"/>
</dbReference>
<evidence type="ECO:0000256" key="3">
    <source>
        <dbReference type="ARBA" id="ARBA00022448"/>
    </source>
</evidence>
<dbReference type="Pfam" id="PF00005">
    <property type="entry name" value="ABC_tran"/>
    <property type="match status" value="1"/>
</dbReference>
<evidence type="ECO:0000256" key="1">
    <source>
        <dbReference type="ARBA" id="ARBA00004202"/>
    </source>
</evidence>
<dbReference type="InterPro" id="IPR017871">
    <property type="entry name" value="ABC_transporter-like_CS"/>
</dbReference>
<dbReference type="InterPro" id="IPR003439">
    <property type="entry name" value="ABC_transporter-like_ATP-bd"/>
</dbReference>
<sequence length="332" mass="37545">MRNVEKILEVKNLKTSFFTQEGEVEAVRDVSFDVFKGETVGIVGESGSGKSITSKSIMRIIEKPGRIKDGEILFEEIDLLKLSTKDMRKIRGNKISMIFQDSMTALNPLITVGNQIQEIIIRHQHLDKNEARKKSIEILRKVGIPSPEDRVNRYPHEFSGGMRQRVCIAMAISSNPKLLIADEPTTALDVTIQAQILNLLKDLNKDKDSSIMLITHDLGVVYNTCDRVVVMYGGRIMEIGTVDEIFENPKHPYTIGLLKSIPRGVNTKKERLTSIEGTPPNLLKPPKGCPFYERCNEKMDMCIERPATKLINENHKVDCWKYSGGKNEFNRS</sequence>
<reference evidence="9 10" key="1">
    <citation type="submission" date="2020-04" db="EMBL/GenBank/DDBJ databases">
        <authorList>
            <person name="Hitch T.C.A."/>
            <person name="Wylensek D."/>
            <person name="Clavel T."/>
        </authorList>
    </citation>
    <scope>NUCLEOTIDE SEQUENCE [LARGE SCALE GENOMIC DNA]</scope>
    <source>
        <strain evidence="9 10">Med78_4-601-WT-2</strain>
    </source>
</reference>
<dbReference type="CDD" id="cd03257">
    <property type="entry name" value="ABC_NikE_OppD_transporters"/>
    <property type="match status" value="1"/>
</dbReference>
<dbReference type="Pfam" id="PF08352">
    <property type="entry name" value="oligo_HPY"/>
    <property type="match status" value="1"/>
</dbReference>
<dbReference type="SMART" id="SM00382">
    <property type="entry name" value="AAA"/>
    <property type="match status" value="1"/>
</dbReference>
<dbReference type="Gene3D" id="3.40.50.300">
    <property type="entry name" value="P-loop containing nucleotide triphosphate hydrolases"/>
    <property type="match status" value="1"/>
</dbReference>
<protein>
    <submittedName>
        <fullName evidence="9">ABC transporter ATP-binding protein</fullName>
    </submittedName>
</protein>
<dbReference type="GO" id="GO:0016887">
    <property type="term" value="F:ATP hydrolysis activity"/>
    <property type="evidence" value="ECO:0007669"/>
    <property type="project" value="InterPro"/>
</dbReference>
<evidence type="ECO:0000256" key="2">
    <source>
        <dbReference type="ARBA" id="ARBA00005417"/>
    </source>
</evidence>
<dbReference type="GO" id="GO:0005886">
    <property type="term" value="C:plasma membrane"/>
    <property type="evidence" value="ECO:0007669"/>
    <property type="project" value="UniProtKB-SubCell"/>
</dbReference>
<evidence type="ECO:0000256" key="4">
    <source>
        <dbReference type="ARBA" id="ARBA00022475"/>
    </source>
</evidence>
<comment type="similarity">
    <text evidence="2">Belongs to the ABC transporter superfamily.</text>
</comment>
<keyword evidence="7" id="KW-0472">Membrane</keyword>
<evidence type="ECO:0000256" key="6">
    <source>
        <dbReference type="ARBA" id="ARBA00022840"/>
    </source>
</evidence>
<evidence type="ECO:0000313" key="10">
    <source>
        <dbReference type="Proteomes" id="UP000573963"/>
    </source>
</evidence>
<evidence type="ECO:0000256" key="7">
    <source>
        <dbReference type="ARBA" id="ARBA00023136"/>
    </source>
</evidence>
<evidence type="ECO:0000313" key="9">
    <source>
        <dbReference type="EMBL" id="NME08483.1"/>
    </source>
</evidence>
<dbReference type="PANTHER" id="PTHR43297">
    <property type="entry name" value="OLIGOPEPTIDE TRANSPORT ATP-BINDING PROTEIN APPD"/>
    <property type="match status" value="1"/>
</dbReference>
<comment type="caution">
    <text evidence="9">The sequence shown here is derived from an EMBL/GenBank/DDBJ whole genome shotgun (WGS) entry which is preliminary data.</text>
</comment>
<keyword evidence="6 9" id="KW-0067">ATP-binding</keyword>
<dbReference type="InterPro" id="IPR003593">
    <property type="entry name" value="AAA+_ATPase"/>
</dbReference>
<dbReference type="InterPro" id="IPR013563">
    <property type="entry name" value="Oligopep_ABC_C"/>
</dbReference>
<comment type="subcellular location">
    <subcellularLocation>
        <location evidence="1">Cell membrane</location>
        <topology evidence="1">Peripheral membrane protein</topology>
    </subcellularLocation>
</comment>
<organism evidence="9 10">
    <name type="scientific">Paraclostridium bifermentans</name>
    <name type="common">Clostridium bifermentans</name>
    <dbReference type="NCBI Taxonomy" id="1490"/>
    <lineage>
        <taxon>Bacteria</taxon>
        <taxon>Bacillati</taxon>
        <taxon>Bacillota</taxon>
        <taxon>Clostridia</taxon>
        <taxon>Peptostreptococcales</taxon>
        <taxon>Peptostreptococcaceae</taxon>
        <taxon>Paraclostridium</taxon>
    </lineage>
</organism>
<evidence type="ECO:0000256" key="5">
    <source>
        <dbReference type="ARBA" id="ARBA00022741"/>
    </source>
</evidence>
<dbReference type="Proteomes" id="UP000573963">
    <property type="component" value="Unassembled WGS sequence"/>
</dbReference>
<dbReference type="EMBL" id="JABAFD010000001">
    <property type="protein sequence ID" value="NME08483.1"/>
    <property type="molecule type" value="Genomic_DNA"/>
</dbReference>
<dbReference type="InterPro" id="IPR050388">
    <property type="entry name" value="ABC_Ni/Peptide_Import"/>
</dbReference>
<dbReference type="PROSITE" id="PS50893">
    <property type="entry name" value="ABC_TRANSPORTER_2"/>
    <property type="match status" value="1"/>
</dbReference>
<proteinExistence type="inferred from homology"/>
<dbReference type="GO" id="GO:0015833">
    <property type="term" value="P:peptide transport"/>
    <property type="evidence" value="ECO:0007669"/>
    <property type="project" value="InterPro"/>
</dbReference>
<evidence type="ECO:0000259" key="8">
    <source>
        <dbReference type="PROSITE" id="PS50893"/>
    </source>
</evidence>
<dbReference type="PROSITE" id="PS00211">
    <property type="entry name" value="ABC_TRANSPORTER_1"/>
    <property type="match status" value="1"/>
</dbReference>
<dbReference type="PANTHER" id="PTHR43297:SF2">
    <property type="entry name" value="DIPEPTIDE TRANSPORT ATP-BINDING PROTEIN DPPD"/>
    <property type="match status" value="1"/>
</dbReference>
<dbReference type="SUPFAM" id="SSF52540">
    <property type="entry name" value="P-loop containing nucleoside triphosphate hydrolases"/>
    <property type="match status" value="1"/>
</dbReference>
<dbReference type="NCBIfam" id="TIGR01727">
    <property type="entry name" value="oligo_HPY"/>
    <property type="match status" value="1"/>
</dbReference>
<keyword evidence="5" id="KW-0547">Nucleotide-binding</keyword>
<dbReference type="InterPro" id="IPR027417">
    <property type="entry name" value="P-loop_NTPase"/>
</dbReference>